<comment type="similarity">
    <text evidence="1">Belongs to the EF-Ts family.</text>
</comment>
<dbReference type="SUPFAM" id="SSF54713">
    <property type="entry name" value="Elongation factor Ts (EF-Ts), dimerisation domain"/>
    <property type="match status" value="1"/>
</dbReference>
<dbReference type="InterPro" id="IPR001816">
    <property type="entry name" value="Transl_elong_EFTs/EF1B"/>
</dbReference>
<dbReference type="Gene3D" id="1.10.286.20">
    <property type="match status" value="1"/>
</dbReference>
<dbReference type="InterPro" id="IPR009060">
    <property type="entry name" value="UBA-like_sf"/>
</dbReference>
<dbReference type="InterPro" id="IPR036402">
    <property type="entry name" value="EF-Ts_dimer_sf"/>
</dbReference>
<reference evidence="5" key="1">
    <citation type="submission" date="2020-05" db="EMBL/GenBank/DDBJ databases">
        <authorList>
            <person name="Chiriac C."/>
            <person name="Salcher M."/>
            <person name="Ghai R."/>
            <person name="Kavagutti S V."/>
        </authorList>
    </citation>
    <scope>NUCLEOTIDE SEQUENCE</scope>
</reference>
<dbReference type="GO" id="GO:0003746">
    <property type="term" value="F:translation elongation factor activity"/>
    <property type="evidence" value="ECO:0007669"/>
    <property type="project" value="UniProtKB-KW"/>
</dbReference>
<sequence>MAFTAKDVQALRQATGAGMMDAKKALEANDGDMETSKQWLREKGLAASAKRDDRENTQGLVALLIEGNVGAIVKLKSETDFVASSELFKAEAAELVKLVVAKGEAAVAERAAILDDLKITLKEKIELGEVIRIEAAAGNMIDSYLHQQGGRGINAVLVEMSGATKELAHDVAVHIGFARPKYLSRADVPADVVAHEKATLEALSRNEGKPEAALPKIVEGRLNGFFKDVALLEQPYAKDDTLSITQLIGSAAVVKYAQVEIG</sequence>
<dbReference type="Gene3D" id="3.30.479.20">
    <property type="entry name" value="Elongation factor Ts, dimerisation domain"/>
    <property type="match status" value="2"/>
</dbReference>
<dbReference type="Pfam" id="PF00889">
    <property type="entry name" value="EF_TS"/>
    <property type="match status" value="1"/>
</dbReference>
<dbReference type="InterPro" id="IPR014039">
    <property type="entry name" value="Transl_elong_EFTs/EF1B_dimer"/>
</dbReference>
<evidence type="ECO:0000259" key="4">
    <source>
        <dbReference type="Pfam" id="PF00889"/>
    </source>
</evidence>
<dbReference type="PROSITE" id="PS01126">
    <property type="entry name" value="EF_TS_1"/>
    <property type="match status" value="1"/>
</dbReference>
<proteinExistence type="inferred from homology"/>
<name>A0A6J7PB70_9ZZZZ</name>
<gene>
    <name evidence="5" type="ORF">UFOPK3931_02237</name>
</gene>
<organism evidence="5">
    <name type="scientific">freshwater metagenome</name>
    <dbReference type="NCBI Taxonomy" id="449393"/>
    <lineage>
        <taxon>unclassified sequences</taxon>
        <taxon>metagenomes</taxon>
        <taxon>ecological metagenomes</taxon>
    </lineage>
</organism>
<dbReference type="SUPFAM" id="SSF46934">
    <property type="entry name" value="UBA-like"/>
    <property type="match status" value="1"/>
</dbReference>
<evidence type="ECO:0000313" key="5">
    <source>
        <dbReference type="EMBL" id="CAB5002318.1"/>
    </source>
</evidence>
<protein>
    <submittedName>
        <fullName evidence="5">Unannotated protein</fullName>
    </submittedName>
</protein>
<dbReference type="Gene3D" id="1.10.8.10">
    <property type="entry name" value="DNA helicase RuvA subunit, C-terminal domain"/>
    <property type="match status" value="1"/>
</dbReference>
<dbReference type="GO" id="GO:0005737">
    <property type="term" value="C:cytoplasm"/>
    <property type="evidence" value="ECO:0007669"/>
    <property type="project" value="UniProtKB-ARBA"/>
</dbReference>
<keyword evidence="2" id="KW-0251">Elongation factor</keyword>
<keyword evidence="3" id="KW-0648">Protein biosynthesis</keyword>
<feature type="domain" description="Translation elongation factor EFTs/EF1B dimerisation" evidence="4">
    <location>
        <begin position="70"/>
        <end position="262"/>
    </location>
</feature>
<dbReference type="InterPro" id="IPR018101">
    <property type="entry name" value="Transl_elong_Ts_CS"/>
</dbReference>
<dbReference type="HAMAP" id="MF_00050">
    <property type="entry name" value="EF_Ts"/>
    <property type="match status" value="1"/>
</dbReference>
<evidence type="ECO:0000256" key="3">
    <source>
        <dbReference type="ARBA" id="ARBA00022917"/>
    </source>
</evidence>
<dbReference type="PANTHER" id="PTHR11741">
    <property type="entry name" value="ELONGATION FACTOR TS"/>
    <property type="match status" value="1"/>
</dbReference>
<dbReference type="AlphaFoldDB" id="A0A6J7PB70"/>
<dbReference type="CDD" id="cd14275">
    <property type="entry name" value="UBA_EF-Ts"/>
    <property type="match status" value="1"/>
</dbReference>
<evidence type="ECO:0000256" key="2">
    <source>
        <dbReference type="ARBA" id="ARBA00022768"/>
    </source>
</evidence>
<dbReference type="EMBL" id="CAFBOL010000072">
    <property type="protein sequence ID" value="CAB5002318.1"/>
    <property type="molecule type" value="Genomic_DNA"/>
</dbReference>
<accession>A0A6J7PB70</accession>
<dbReference type="NCBIfam" id="TIGR00116">
    <property type="entry name" value="tsf"/>
    <property type="match status" value="1"/>
</dbReference>
<dbReference type="PANTHER" id="PTHR11741:SF0">
    <property type="entry name" value="ELONGATION FACTOR TS, MITOCHONDRIAL"/>
    <property type="match status" value="1"/>
</dbReference>
<dbReference type="FunFam" id="1.10.8.10:FF:000001">
    <property type="entry name" value="Elongation factor Ts"/>
    <property type="match status" value="1"/>
</dbReference>
<dbReference type="FunFam" id="1.10.286.20:FF:000001">
    <property type="entry name" value="Elongation factor Ts"/>
    <property type="match status" value="1"/>
</dbReference>
<evidence type="ECO:0000256" key="1">
    <source>
        <dbReference type="ARBA" id="ARBA00005532"/>
    </source>
</evidence>